<dbReference type="EMBL" id="JBHUMM010000037">
    <property type="protein sequence ID" value="MFD2672342.1"/>
    <property type="molecule type" value="Genomic_DNA"/>
</dbReference>
<evidence type="ECO:0000313" key="1">
    <source>
        <dbReference type="EMBL" id="MFD2672342.1"/>
    </source>
</evidence>
<dbReference type="CDD" id="cd07812">
    <property type="entry name" value="SRPBCC"/>
    <property type="match status" value="1"/>
</dbReference>
<gene>
    <name evidence="1" type="ORF">ACFSUC_12275</name>
</gene>
<reference evidence="2" key="1">
    <citation type="journal article" date="2019" name="Int. J. Syst. Evol. Microbiol.">
        <title>The Global Catalogue of Microorganisms (GCM) 10K type strain sequencing project: providing services to taxonomists for standard genome sequencing and annotation.</title>
        <authorList>
            <consortium name="The Broad Institute Genomics Platform"/>
            <consortium name="The Broad Institute Genome Sequencing Center for Infectious Disease"/>
            <person name="Wu L."/>
            <person name="Ma J."/>
        </authorList>
    </citation>
    <scope>NUCLEOTIDE SEQUENCE [LARGE SCALE GENOMIC DNA]</scope>
    <source>
        <strain evidence="2">KCTC 33676</strain>
    </source>
</reference>
<evidence type="ECO:0000313" key="2">
    <source>
        <dbReference type="Proteomes" id="UP001597497"/>
    </source>
</evidence>
<name>A0ABW5RE82_9BACL</name>
<dbReference type="Proteomes" id="UP001597497">
    <property type="component" value="Unassembled WGS sequence"/>
</dbReference>
<dbReference type="Pfam" id="PF10604">
    <property type="entry name" value="Polyketide_cyc2"/>
    <property type="match status" value="1"/>
</dbReference>
<keyword evidence="2" id="KW-1185">Reference proteome</keyword>
<protein>
    <submittedName>
        <fullName evidence="1">SRPBCC family protein</fullName>
    </submittedName>
</protein>
<organism evidence="1 2">
    <name type="scientific">Marinicrinis sediminis</name>
    <dbReference type="NCBI Taxonomy" id="1652465"/>
    <lineage>
        <taxon>Bacteria</taxon>
        <taxon>Bacillati</taxon>
        <taxon>Bacillota</taxon>
        <taxon>Bacilli</taxon>
        <taxon>Bacillales</taxon>
        <taxon>Paenibacillaceae</taxon>
    </lineage>
</organism>
<comment type="caution">
    <text evidence="1">The sequence shown here is derived from an EMBL/GenBank/DDBJ whole genome shotgun (WGS) entry which is preliminary data.</text>
</comment>
<dbReference type="InterPro" id="IPR019587">
    <property type="entry name" value="Polyketide_cyclase/dehydratase"/>
</dbReference>
<dbReference type="SUPFAM" id="SSF55961">
    <property type="entry name" value="Bet v1-like"/>
    <property type="match status" value="1"/>
</dbReference>
<dbReference type="InterPro" id="IPR023393">
    <property type="entry name" value="START-like_dom_sf"/>
</dbReference>
<accession>A0ABW5RE82</accession>
<proteinExistence type="predicted"/>
<dbReference type="RefSeq" id="WP_379929901.1">
    <property type="nucleotide sequence ID" value="NZ_JBHUMM010000037.1"/>
</dbReference>
<dbReference type="Gene3D" id="3.30.530.20">
    <property type="match status" value="1"/>
</dbReference>
<sequence>MKSWTKEIVIDAPIEVVWALFDGSTENMQKIMPQVVDNEPIKVTEEKVGSIYLQTYQEGKRKEQYEVETLIYVNHPDHKHMKVGFTLANLFDITAEYECWKQGEHQTLLRYTATNRPLKWFVRLFLIFAREKVVIDFIQRVKIVAEQEAVHTSTPPAN</sequence>